<reference evidence="12 13" key="1">
    <citation type="submission" date="2018-03" db="EMBL/GenBank/DDBJ databases">
        <title>Genomic Encyclopedia of Archaeal and Bacterial Type Strains, Phase II (KMG-II): from individual species to whole genera.</title>
        <authorList>
            <person name="Goeker M."/>
        </authorList>
    </citation>
    <scope>NUCLEOTIDE SEQUENCE [LARGE SCALE GENOMIC DNA]</scope>
    <source>
        <strain evidence="12 13">ATCC BAA-1496</strain>
    </source>
</reference>
<evidence type="ECO:0000256" key="1">
    <source>
        <dbReference type="ARBA" id="ARBA00000085"/>
    </source>
</evidence>
<evidence type="ECO:0000256" key="9">
    <source>
        <dbReference type="SAM" id="MobiDB-lite"/>
    </source>
</evidence>
<dbReference type="Gene3D" id="1.20.5.1930">
    <property type="match status" value="1"/>
</dbReference>
<dbReference type="GO" id="GO:0000155">
    <property type="term" value="F:phosphorelay sensor kinase activity"/>
    <property type="evidence" value="ECO:0007669"/>
    <property type="project" value="InterPro"/>
</dbReference>
<keyword evidence="10" id="KW-0472">Membrane</keyword>
<dbReference type="Gene3D" id="3.30.565.10">
    <property type="entry name" value="Histidine kinase-like ATPase, C-terminal domain"/>
    <property type="match status" value="1"/>
</dbReference>
<dbReference type="EC" id="2.7.13.3" evidence="2"/>
<dbReference type="SUPFAM" id="SSF55874">
    <property type="entry name" value="ATPase domain of HSP90 chaperone/DNA topoisomerase II/histidine kinase"/>
    <property type="match status" value="1"/>
</dbReference>
<evidence type="ECO:0000256" key="10">
    <source>
        <dbReference type="SAM" id="Phobius"/>
    </source>
</evidence>
<evidence type="ECO:0000313" key="13">
    <source>
        <dbReference type="Proteomes" id="UP000237822"/>
    </source>
</evidence>
<comment type="catalytic activity">
    <reaction evidence="1">
        <text>ATP + protein L-histidine = ADP + protein N-phospho-L-histidine.</text>
        <dbReference type="EC" id="2.7.13.3"/>
    </reaction>
</comment>
<dbReference type="GO" id="GO:0016020">
    <property type="term" value="C:membrane"/>
    <property type="evidence" value="ECO:0007669"/>
    <property type="project" value="InterPro"/>
</dbReference>
<dbReference type="InterPro" id="IPR050482">
    <property type="entry name" value="Sensor_HK_TwoCompSys"/>
</dbReference>
<dbReference type="AlphaFoldDB" id="A0A2T0UZT0"/>
<sequence length="415" mass="43712">MTDVWGEDRPTRRQLAFDVVTALVFAAVMLLVHVGLGLTAPVAVVLLAAALAVRRLSWQAMSLLGFAAAVTQVAGDTIAYLANTAYAVLFLTLGAHQDGRVRRFGLVAAGVAVTVAALFGATRGWPDLAAPDVREPGTSLVERLTTAVALGSSAAVFCLGGWAWGYLRWQQRQSVQARVDARVEAVERARIADLFEVEQERRRIAADMHDVVAHSWAVVAAQSDGARYALRDNPAGAEQALEVIGETARAAMADLRTIVAQLRDPDLQPSTPGRAQQDVLLERMRASGMEVELAESGTPDESPLLALTAHRLLAESLTNALKHGDLTRPVTVGIDWTDGYALTVRNGIPTRSDAAKPPGGHGLVGMGERAAVAGGTFAAGPEDGDWVVRAHIPTSGTPRPGGGWPADPSAREGGA</sequence>
<organism evidence="12 13">
    <name type="scientific">Knoellia remsis</name>
    <dbReference type="NCBI Taxonomy" id="407159"/>
    <lineage>
        <taxon>Bacteria</taxon>
        <taxon>Bacillati</taxon>
        <taxon>Actinomycetota</taxon>
        <taxon>Actinomycetes</taxon>
        <taxon>Micrococcales</taxon>
        <taxon>Intrasporangiaceae</taxon>
        <taxon>Knoellia</taxon>
    </lineage>
</organism>
<keyword evidence="8" id="KW-0902">Two-component regulatory system</keyword>
<evidence type="ECO:0000256" key="3">
    <source>
        <dbReference type="ARBA" id="ARBA00022553"/>
    </source>
</evidence>
<evidence type="ECO:0000313" key="12">
    <source>
        <dbReference type="EMBL" id="PRY63348.1"/>
    </source>
</evidence>
<feature type="domain" description="Signal transduction histidine kinase subgroup 3 dimerisation and phosphoacceptor" evidence="11">
    <location>
        <begin position="200"/>
        <end position="266"/>
    </location>
</feature>
<keyword evidence="10" id="KW-1133">Transmembrane helix</keyword>
<keyword evidence="10" id="KW-0812">Transmembrane</keyword>
<evidence type="ECO:0000256" key="7">
    <source>
        <dbReference type="ARBA" id="ARBA00022840"/>
    </source>
</evidence>
<evidence type="ECO:0000256" key="2">
    <source>
        <dbReference type="ARBA" id="ARBA00012438"/>
    </source>
</evidence>
<comment type="caution">
    <text evidence="12">The sequence shown here is derived from an EMBL/GenBank/DDBJ whole genome shotgun (WGS) entry which is preliminary data.</text>
</comment>
<gene>
    <name evidence="12" type="ORF">BCF74_102181</name>
</gene>
<feature type="transmembrane region" description="Helical" evidence="10">
    <location>
        <begin position="145"/>
        <end position="167"/>
    </location>
</feature>
<evidence type="ECO:0000256" key="5">
    <source>
        <dbReference type="ARBA" id="ARBA00022741"/>
    </source>
</evidence>
<proteinExistence type="predicted"/>
<dbReference type="PANTHER" id="PTHR24421">
    <property type="entry name" value="NITRATE/NITRITE SENSOR PROTEIN NARX-RELATED"/>
    <property type="match status" value="1"/>
</dbReference>
<keyword evidence="3" id="KW-0597">Phosphoprotein</keyword>
<keyword evidence="6 12" id="KW-0418">Kinase</keyword>
<dbReference type="GO" id="GO:0005524">
    <property type="term" value="F:ATP binding"/>
    <property type="evidence" value="ECO:0007669"/>
    <property type="project" value="UniProtKB-KW"/>
</dbReference>
<dbReference type="GO" id="GO:0046983">
    <property type="term" value="F:protein dimerization activity"/>
    <property type="evidence" value="ECO:0007669"/>
    <property type="project" value="InterPro"/>
</dbReference>
<feature type="transmembrane region" description="Helical" evidence="10">
    <location>
        <begin position="20"/>
        <end position="49"/>
    </location>
</feature>
<dbReference type="CDD" id="cd16917">
    <property type="entry name" value="HATPase_UhpB-NarQ-NarX-like"/>
    <property type="match status" value="1"/>
</dbReference>
<dbReference type="PANTHER" id="PTHR24421:SF10">
    <property type="entry name" value="NITRATE_NITRITE SENSOR PROTEIN NARQ"/>
    <property type="match status" value="1"/>
</dbReference>
<dbReference type="Pfam" id="PF07730">
    <property type="entry name" value="HisKA_3"/>
    <property type="match status" value="1"/>
</dbReference>
<name>A0A2T0UZT0_9MICO</name>
<dbReference type="InterPro" id="IPR036890">
    <property type="entry name" value="HATPase_C_sf"/>
</dbReference>
<dbReference type="Proteomes" id="UP000237822">
    <property type="component" value="Unassembled WGS sequence"/>
</dbReference>
<dbReference type="InterPro" id="IPR011712">
    <property type="entry name" value="Sig_transdc_His_kin_sub3_dim/P"/>
</dbReference>
<keyword evidence="4" id="KW-0808">Transferase</keyword>
<dbReference type="OrthoDB" id="227596at2"/>
<evidence type="ECO:0000256" key="6">
    <source>
        <dbReference type="ARBA" id="ARBA00022777"/>
    </source>
</evidence>
<evidence type="ECO:0000259" key="11">
    <source>
        <dbReference type="Pfam" id="PF07730"/>
    </source>
</evidence>
<keyword evidence="5" id="KW-0547">Nucleotide-binding</keyword>
<keyword evidence="13" id="KW-1185">Reference proteome</keyword>
<keyword evidence="7" id="KW-0067">ATP-binding</keyword>
<protein>
    <recommendedName>
        <fullName evidence="2">histidine kinase</fullName>
        <ecNumber evidence="2">2.7.13.3</ecNumber>
    </recommendedName>
</protein>
<accession>A0A2T0UZT0</accession>
<evidence type="ECO:0000256" key="4">
    <source>
        <dbReference type="ARBA" id="ARBA00022679"/>
    </source>
</evidence>
<dbReference type="RefSeq" id="WP_106296318.1">
    <property type="nucleotide sequence ID" value="NZ_PVTI01000002.1"/>
</dbReference>
<feature type="region of interest" description="Disordered" evidence="9">
    <location>
        <begin position="392"/>
        <end position="415"/>
    </location>
</feature>
<evidence type="ECO:0000256" key="8">
    <source>
        <dbReference type="ARBA" id="ARBA00023012"/>
    </source>
</evidence>
<feature type="transmembrane region" description="Helical" evidence="10">
    <location>
        <begin position="104"/>
        <end position="125"/>
    </location>
</feature>
<dbReference type="EMBL" id="PVTI01000002">
    <property type="protein sequence ID" value="PRY63348.1"/>
    <property type="molecule type" value="Genomic_DNA"/>
</dbReference>